<name>A0A2J7PNE6_9NEOP</name>
<evidence type="ECO:0000256" key="1">
    <source>
        <dbReference type="SAM" id="SignalP"/>
    </source>
</evidence>
<dbReference type="STRING" id="105785.A0A2J7PNE6"/>
<dbReference type="Pfam" id="PF01395">
    <property type="entry name" value="PBP_GOBP"/>
    <property type="match status" value="1"/>
</dbReference>
<dbReference type="GO" id="GO:0005549">
    <property type="term" value="F:odorant binding"/>
    <property type="evidence" value="ECO:0007669"/>
    <property type="project" value="InterPro"/>
</dbReference>
<dbReference type="InParanoid" id="A0A2J7PNE6"/>
<comment type="caution">
    <text evidence="2">The sequence shown here is derived from an EMBL/GenBank/DDBJ whole genome shotgun (WGS) entry which is preliminary data.</text>
</comment>
<dbReference type="AlphaFoldDB" id="A0A2J7PNE6"/>
<evidence type="ECO:0000313" key="3">
    <source>
        <dbReference type="Proteomes" id="UP000235965"/>
    </source>
</evidence>
<feature type="signal peptide" evidence="1">
    <location>
        <begin position="1"/>
        <end position="24"/>
    </location>
</feature>
<feature type="chain" id="PRO_5014397837" evidence="1">
    <location>
        <begin position="25"/>
        <end position="164"/>
    </location>
</feature>
<dbReference type="EMBL" id="NEVH01023953">
    <property type="protein sequence ID" value="PNF17862.1"/>
    <property type="molecule type" value="Genomic_DNA"/>
</dbReference>
<reference evidence="2 3" key="1">
    <citation type="submission" date="2017-12" db="EMBL/GenBank/DDBJ databases">
        <title>Hemimetabolous genomes reveal molecular basis of termite eusociality.</title>
        <authorList>
            <person name="Harrison M.C."/>
            <person name="Jongepier E."/>
            <person name="Robertson H.M."/>
            <person name="Arning N."/>
            <person name="Bitard-Feildel T."/>
            <person name="Chao H."/>
            <person name="Childers C.P."/>
            <person name="Dinh H."/>
            <person name="Doddapaneni H."/>
            <person name="Dugan S."/>
            <person name="Gowin J."/>
            <person name="Greiner C."/>
            <person name="Han Y."/>
            <person name="Hu H."/>
            <person name="Hughes D.S.T."/>
            <person name="Huylmans A.-K."/>
            <person name="Kemena C."/>
            <person name="Kremer L.P.M."/>
            <person name="Lee S.L."/>
            <person name="Lopez-Ezquerra A."/>
            <person name="Mallet L."/>
            <person name="Monroy-Kuhn J.M."/>
            <person name="Moser A."/>
            <person name="Murali S.C."/>
            <person name="Muzny D.M."/>
            <person name="Otani S."/>
            <person name="Piulachs M.-D."/>
            <person name="Poelchau M."/>
            <person name="Qu J."/>
            <person name="Schaub F."/>
            <person name="Wada-Katsumata A."/>
            <person name="Worley K.C."/>
            <person name="Xie Q."/>
            <person name="Ylla G."/>
            <person name="Poulsen M."/>
            <person name="Gibbs R.A."/>
            <person name="Schal C."/>
            <person name="Richards S."/>
            <person name="Belles X."/>
            <person name="Korb J."/>
            <person name="Bornberg-Bauer E."/>
        </authorList>
    </citation>
    <scope>NUCLEOTIDE SEQUENCE [LARGE SCALE GENOMIC DNA]</scope>
    <source>
        <tissue evidence="2">Whole body</tissue>
    </source>
</reference>
<proteinExistence type="predicted"/>
<organism evidence="2 3">
    <name type="scientific">Cryptotermes secundus</name>
    <dbReference type="NCBI Taxonomy" id="105785"/>
    <lineage>
        <taxon>Eukaryota</taxon>
        <taxon>Metazoa</taxon>
        <taxon>Ecdysozoa</taxon>
        <taxon>Arthropoda</taxon>
        <taxon>Hexapoda</taxon>
        <taxon>Insecta</taxon>
        <taxon>Pterygota</taxon>
        <taxon>Neoptera</taxon>
        <taxon>Polyneoptera</taxon>
        <taxon>Dictyoptera</taxon>
        <taxon>Blattodea</taxon>
        <taxon>Blattoidea</taxon>
        <taxon>Termitoidae</taxon>
        <taxon>Kalotermitidae</taxon>
        <taxon>Cryptotermitinae</taxon>
        <taxon>Cryptotermes</taxon>
    </lineage>
</organism>
<dbReference type="Gene3D" id="1.10.238.20">
    <property type="entry name" value="Pheromone/general odorant binding protein domain"/>
    <property type="match status" value="1"/>
</dbReference>
<gene>
    <name evidence="2" type="ORF">B7P43_G02242</name>
</gene>
<dbReference type="Proteomes" id="UP000235965">
    <property type="component" value="Unassembled WGS sequence"/>
</dbReference>
<accession>A0A2J7PNE6</accession>
<keyword evidence="3" id="KW-1185">Reference proteome</keyword>
<dbReference type="InterPro" id="IPR036728">
    <property type="entry name" value="PBP_GOBP_sf"/>
</dbReference>
<dbReference type="InterPro" id="IPR006170">
    <property type="entry name" value="PBP/GOBP"/>
</dbReference>
<keyword evidence="1" id="KW-0732">Signal</keyword>
<dbReference type="CDD" id="cd23992">
    <property type="entry name" value="PBP_GOBP"/>
    <property type="match status" value="1"/>
</dbReference>
<protein>
    <submittedName>
        <fullName evidence="2">Uncharacterized protein</fullName>
    </submittedName>
</protein>
<sequence>MRSKAMVLRVFCVLVVLAVPLVVCEDDSAGAIMTNTIKNIIFCKKEHNATRDDYDAIRKSRVPQTDEGKCFMACIFEKFHVTRGGKYSADSFAKVVIELYKDELQKRERALEMVQDCGIQLADEWGGTAEKCSYPAKVMECIASYTSRIPIVKDFLKYQKSVEA</sequence>
<evidence type="ECO:0000313" key="2">
    <source>
        <dbReference type="EMBL" id="PNF17862.1"/>
    </source>
</evidence>
<dbReference type="OrthoDB" id="6595846at2759"/>
<dbReference type="SUPFAM" id="SSF47565">
    <property type="entry name" value="Insect pheromone/odorant-binding proteins"/>
    <property type="match status" value="1"/>
</dbReference>